<dbReference type="GO" id="GO:0008652">
    <property type="term" value="P:amino acid biosynthetic process"/>
    <property type="evidence" value="ECO:0007669"/>
    <property type="project" value="UniProtKB-KW"/>
</dbReference>
<accession>A0A6V7RJ11</accession>
<keyword evidence="6" id="KW-0057">Aromatic amino acid biosynthesis</keyword>
<keyword evidence="3" id="KW-0028">Amino-acid biosynthesis</keyword>
<gene>
    <name evidence="11" type="primary">aroB</name>
    <name evidence="11" type="ORF">JEOSCH030_01287</name>
</gene>
<dbReference type="RefSeq" id="WP_186087912.1">
    <property type="nucleotide sequence ID" value="NZ_BMDB01000001.1"/>
</dbReference>
<evidence type="ECO:0000256" key="4">
    <source>
        <dbReference type="ARBA" id="ARBA00022723"/>
    </source>
</evidence>
<feature type="domain" description="3-dehydroquinate synthase N-terminal" evidence="9">
    <location>
        <begin position="58"/>
        <end position="168"/>
    </location>
</feature>
<name>A0A6V7RJ11_9BACL</name>
<sequence length="347" mass="39411">MEFHTTYSDNNYTIYVDNGILNETLQKYTSQYNQVFYIIDSHVYDLHEEKFTNFDTVIKVPRGESFKTIENTIAVIDELLDQNIKRNDLVVVIGGGATGDGGAFVSSITLRGVDYIHVPTTLLAHDSAIGGKTAINRPHGKNLVGTFYRPNAVIYDLDFFETLPEEEVLSGFGEVIKHAMLAGKESINRLVDETKDGLDITRLNEFILYGIKTKMYYVSVDEKEDNLRKFLNLGHTLGHALEYSFKLKHGHAVVLGIIGSLYISNKMYNDIFDLESLISYLKKIGYDLSPLKEMNTTEMIHYMSSDKKNMRKSFIGYIILREYGHPELIEISTSDLEALLNEMKAII</sequence>
<feature type="domain" description="3-dehydroquinate synthase C-terminal" evidence="10">
    <location>
        <begin position="171"/>
        <end position="309"/>
    </location>
</feature>
<dbReference type="Gene3D" id="1.20.1090.10">
    <property type="entry name" value="Dehydroquinate synthase-like - alpha domain"/>
    <property type="match status" value="1"/>
</dbReference>
<dbReference type="InterPro" id="IPR030963">
    <property type="entry name" value="DHQ_synth_fam"/>
</dbReference>
<protein>
    <submittedName>
        <fullName evidence="11">3-dehydroquinate synthase</fullName>
    </submittedName>
</protein>
<evidence type="ECO:0000256" key="6">
    <source>
        <dbReference type="ARBA" id="ARBA00023141"/>
    </source>
</evidence>
<evidence type="ECO:0000313" key="11">
    <source>
        <dbReference type="EMBL" id="CAD2077383.1"/>
    </source>
</evidence>
<evidence type="ECO:0000256" key="5">
    <source>
        <dbReference type="ARBA" id="ARBA00023027"/>
    </source>
</evidence>
<proteinExistence type="predicted"/>
<keyword evidence="12" id="KW-1185">Reference proteome</keyword>
<dbReference type="AlphaFoldDB" id="A0A6V7RJ11"/>
<evidence type="ECO:0000256" key="2">
    <source>
        <dbReference type="ARBA" id="ARBA00001941"/>
    </source>
</evidence>
<reference evidence="11 12" key="1">
    <citation type="submission" date="2020-07" db="EMBL/GenBank/DDBJ databases">
        <authorList>
            <person name="Criscuolo A."/>
        </authorList>
    </citation>
    <scope>NUCLEOTIDE SEQUENCE [LARGE SCALE GENOMIC DNA]</scope>
    <source>
        <strain evidence="12">CIP 111030</strain>
    </source>
</reference>
<evidence type="ECO:0000259" key="10">
    <source>
        <dbReference type="Pfam" id="PF24621"/>
    </source>
</evidence>
<keyword evidence="5" id="KW-0520">NAD</keyword>
<dbReference type="SUPFAM" id="SSF56796">
    <property type="entry name" value="Dehydroquinate synthase-like"/>
    <property type="match status" value="1"/>
</dbReference>
<evidence type="ECO:0000313" key="12">
    <source>
        <dbReference type="Proteomes" id="UP000521032"/>
    </source>
</evidence>
<keyword evidence="7" id="KW-0456">Lyase</keyword>
<dbReference type="Pfam" id="PF24621">
    <property type="entry name" value="DHQS_C"/>
    <property type="match status" value="1"/>
</dbReference>
<dbReference type="InterPro" id="IPR050071">
    <property type="entry name" value="Dehydroquinate_synthase"/>
</dbReference>
<dbReference type="Gene3D" id="3.40.50.1970">
    <property type="match status" value="1"/>
</dbReference>
<evidence type="ECO:0000256" key="3">
    <source>
        <dbReference type="ARBA" id="ARBA00022605"/>
    </source>
</evidence>
<dbReference type="EMBL" id="CAJEWE010000010">
    <property type="protein sequence ID" value="CAD2077383.1"/>
    <property type="molecule type" value="Genomic_DNA"/>
</dbReference>
<dbReference type="PANTHER" id="PTHR43622">
    <property type="entry name" value="3-DEHYDROQUINATE SYNTHASE"/>
    <property type="match status" value="1"/>
</dbReference>
<dbReference type="GO" id="GO:0046872">
    <property type="term" value="F:metal ion binding"/>
    <property type="evidence" value="ECO:0007669"/>
    <property type="project" value="UniProtKB-KW"/>
</dbReference>
<evidence type="ECO:0000256" key="8">
    <source>
        <dbReference type="ARBA" id="ARBA00023285"/>
    </source>
</evidence>
<keyword evidence="4" id="KW-0479">Metal-binding</keyword>
<evidence type="ECO:0000256" key="7">
    <source>
        <dbReference type="ARBA" id="ARBA00023239"/>
    </source>
</evidence>
<evidence type="ECO:0000259" key="9">
    <source>
        <dbReference type="Pfam" id="PF01761"/>
    </source>
</evidence>
<dbReference type="InterPro" id="IPR056179">
    <property type="entry name" value="DHQS_C"/>
</dbReference>
<dbReference type="CDD" id="cd08195">
    <property type="entry name" value="DHQS"/>
    <property type="match status" value="1"/>
</dbReference>
<dbReference type="Proteomes" id="UP000521032">
    <property type="component" value="Unassembled WGS sequence"/>
</dbReference>
<comment type="cofactor">
    <cofactor evidence="2">
        <name>Co(2+)</name>
        <dbReference type="ChEBI" id="CHEBI:48828"/>
    </cofactor>
</comment>
<keyword evidence="8" id="KW-0170">Cobalt</keyword>
<dbReference type="InterPro" id="IPR030960">
    <property type="entry name" value="DHQS/DOIS_N"/>
</dbReference>
<comment type="caution">
    <text evidence="11">The sequence shown here is derived from an EMBL/GenBank/DDBJ whole genome shotgun (WGS) entry which is preliminary data.</text>
</comment>
<dbReference type="PANTHER" id="PTHR43622:SF7">
    <property type="entry name" value="3-DEHYDROQUINATE SYNTHASE, CHLOROPLASTIC"/>
    <property type="match status" value="1"/>
</dbReference>
<dbReference type="PIRSF" id="PIRSF001455">
    <property type="entry name" value="DHQ_synth"/>
    <property type="match status" value="1"/>
</dbReference>
<dbReference type="GO" id="GO:0003856">
    <property type="term" value="F:3-dehydroquinate synthase activity"/>
    <property type="evidence" value="ECO:0007669"/>
    <property type="project" value="TreeGrafter"/>
</dbReference>
<evidence type="ECO:0000256" key="1">
    <source>
        <dbReference type="ARBA" id="ARBA00001911"/>
    </source>
</evidence>
<dbReference type="GO" id="GO:0009073">
    <property type="term" value="P:aromatic amino acid family biosynthetic process"/>
    <property type="evidence" value="ECO:0007669"/>
    <property type="project" value="UniProtKB-KW"/>
</dbReference>
<organism evidence="11 12">
    <name type="scientific">Phocicoccus schoeneichii</name>
    <dbReference type="NCBI Taxonomy" id="1812261"/>
    <lineage>
        <taxon>Bacteria</taxon>
        <taxon>Bacillati</taxon>
        <taxon>Bacillota</taxon>
        <taxon>Bacilli</taxon>
        <taxon>Bacillales</taxon>
        <taxon>Salinicoccaceae</taxon>
        <taxon>Phocicoccus</taxon>
    </lineage>
</organism>
<comment type="cofactor">
    <cofactor evidence="1">
        <name>NAD(+)</name>
        <dbReference type="ChEBI" id="CHEBI:57540"/>
    </cofactor>
</comment>
<dbReference type="Pfam" id="PF01761">
    <property type="entry name" value="DHQ_synthase"/>
    <property type="match status" value="1"/>
</dbReference>